<dbReference type="EMBL" id="JBFTEZ010000002">
    <property type="protein sequence ID" value="MEX6464015.1"/>
    <property type="molecule type" value="Genomic_DNA"/>
</dbReference>
<proteinExistence type="predicted"/>
<keyword evidence="2" id="KW-1185">Reference proteome</keyword>
<dbReference type="RefSeq" id="WP_259843137.1">
    <property type="nucleotide sequence ID" value="NZ_JALXMA010000076.1"/>
</dbReference>
<accession>A0ABV3YGD7</accession>
<dbReference type="Proteomes" id="UP001560293">
    <property type="component" value="Unassembled WGS sequence"/>
</dbReference>
<reference evidence="2" key="1">
    <citation type="submission" date="2024-07" db="EMBL/GenBank/DDBJ databases">
        <title>Pseudomonas strain that inhibits Aeromonas fish pathogens.</title>
        <authorList>
            <person name="Wildschutte H."/>
        </authorList>
    </citation>
    <scope>NUCLEOTIDE SEQUENCE [LARGE SCALE GENOMIC DNA]</scope>
    <source>
        <strain evidence="2">n60</strain>
    </source>
</reference>
<sequence length="43" mass="4706">MDDDDEGLYALVEQVRRIRALTTGGIFDTGLCPPTARLREVAA</sequence>
<comment type="caution">
    <text evidence="1">The sequence shown here is derived from an EMBL/GenBank/DDBJ whole genome shotgun (WGS) entry which is preliminary data.</text>
</comment>
<evidence type="ECO:0000313" key="1">
    <source>
        <dbReference type="EMBL" id="MEX6464015.1"/>
    </source>
</evidence>
<name>A0ABV3YGD7_9ACTN</name>
<protein>
    <submittedName>
        <fullName evidence="1">Uncharacterized protein</fullName>
    </submittedName>
</protein>
<gene>
    <name evidence="1" type="ORF">AB6N35_06540</name>
</gene>
<organism evidence="1 2">
    <name type="scientific">Dietzia cinnamea</name>
    <dbReference type="NCBI Taxonomy" id="321318"/>
    <lineage>
        <taxon>Bacteria</taxon>
        <taxon>Bacillati</taxon>
        <taxon>Actinomycetota</taxon>
        <taxon>Actinomycetes</taxon>
        <taxon>Mycobacteriales</taxon>
        <taxon>Dietziaceae</taxon>
        <taxon>Dietzia</taxon>
    </lineage>
</organism>
<evidence type="ECO:0000313" key="2">
    <source>
        <dbReference type="Proteomes" id="UP001560293"/>
    </source>
</evidence>